<dbReference type="Gene3D" id="2.40.50.1020">
    <property type="entry name" value="LytTr DNA-binding domain"/>
    <property type="match status" value="1"/>
</dbReference>
<evidence type="ECO:0000313" key="4">
    <source>
        <dbReference type="EMBL" id="MCW0482559.1"/>
    </source>
</evidence>
<feature type="domain" description="HTH LytTR-type" evidence="3">
    <location>
        <begin position="145"/>
        <end position="226"/>
    </location>
</feature>
<comment type="caution">
    <text evidence="4">The sequence shown here is derived from an EMBL/GenBank/DDBJ whole genome shotgun (WGS) entry which is preliminary data.</text>
</comment>
<dbReference type="Pfam" id="PF00072">
    <property type="entry name" value="Response_reg"/>
    <property type="match status" value="1"/>
</dbReference>
<organism evidence="4 5">
    <name type="scientific">Gaoshiqia sediminis</name>
    <dbReference type="NCBI Taxonomy" id="2986998"/>
    <lineage>
        <taxon>Bacteria</taxon>
        <taxon>Pseudomonadati</taxon>
        <taxon>Bacteroidota</taxon>
        <taxon>Bacteroidia</taxon>
        <taxon>Marinilabiliales</taxon>
        <taxon>Prolixibacteraceae</taxon>
        <taxon>Gaoshiqia</taxon>
    </lineage>
</organism>
<keyword evidence="4" id="KW-0238">DNA-binding</keyword>
<dbReference type="InterPro" id="IPR011006">
    <property type="entry name" value="CheY-like_superfamily"/>
</dbReference>
<dbReference type="SMART" id="SM00850">
    <property type="entry name" value="LytTR"/>
    <property type="match status" value="1"/>
</dbReference>
<dbReference type="SUPFAM" id="SSF52172">
    <property type="entry name" value="CheY-like"/>
    <property type="match status" value="1"/>
</dbReference>
<dbReference type="PROSITE" id="PS50930">
    <property type="entry name" value="HTH_LYTTR"/>
    <property type="match status" value="1"/>
</dbReference>
<dbReference type="Pfam" id="PF04397">
    <property type="entry name" value="LytTR"/>
    <property type="match status" value="1"/>
</dbReference>
<keyword evidence="5" id="KW-1185">Reference proteome</keyword>
<dbReference type="AlphaFoldDB" id="A0AA41Y601"/>
<dbReference type="InterPro" id="IPR007492">
    <property type="entry name" value="LytTR_DNA-bd_dom"/>
</dbReference>
<dbReference type="GO" id="GO:0000160">
    <property type="term" value="P:phosphorelay signal transduction system"/>
    <property type="evidence" value="ECO:0007669"/>
    <property type="project" value="InterPro"/>
</dbReference>
<protein>
    <submittedName>
        <fullName evidence="4">LytTR family DNA-binding domain-containing protein</fullName>
    </submittedName>
</protein>
<keyword evidence="1" id="KW-0597">Phosphoprotein</keyword>
<evidence type="ECO:0000259" key="3">
    <source>
        <dbReference type="PROSITE" id="PS50930"/>
    </source>
</evidence>
<dbReference type="PANTHER" id="PTHR43228">
    <property type="entry name" value="TWO-COMPONENT RESPONSE REGULATOR"/>
    <property type="match status" value="1"/>
</dbReference>
<sequence length="249" mass="28004">MKKITLKALVVDDERDARDLLRYYLAKNPGISAVEVADSAETALIKYLDFAPDIVFLDMVMPGRDGASLIELLKKKDPECNVVIVSAYKDYALKAIENNVYDFVLKPVNLSDIRKLVDKYRLKKSNNLDGKLSKALEMYADGIKIKISSSNSHIVVDPAEVLYCEATGSYTMFHLDNGNKEIVNTYLGRIAEILPSDRFFRLSRSYVINLDKLVEVNRAESSCVLVGDGREVKLVGAQKQIRILCELEF</sequence>
<dbReference type="EMBL" id="JAPAAF010000007">
    <property type="protein sequence ID" value="MCW0482559.1"/>
    <property type="molecule type" value="Genomic_DNA"/>
</dbReference>
<dbReference type="RefSeq" id="WP_282591164.1">
    <property type="nucleotide sequence ID" value="NZ_JAPAAF010000007.1"/>
</dbReference>
<dbReference type="Gene3D" id="3.40.50.2300">
    <property type="match status" value="1"/>
</dbReference>
<evidence type="ECO:0000259" key="2">
    <source>
        <dbReference type="PROSITE" id="PS50110"/>
    </source>
</evidence>
<dbReference type="InterPro" id="IPR052048">
    <property type="entry name" value="ST_Response_Regulator"/>
</dbReference>
<dbReference type="PANTHER" id="PTHR43228:SF1">
    <property type="entry name" value="TWO-COMPONENT RESPONSE REGULATOR ARR22"/>
    <property type="match status" value="1"/>
</dbReference>
<feature type="domain" description="Response regulatory" evidence="2">
    <location>
        <begin position="7"/>
        <end position="121"/>
    </location>
</feature>
<evidence type="ECO:0000313" key="5">
    <source>
        <dbReference type="Proteomes" id="UP001163821"/>
    </source>
</evidence>
<dbReference type="Proteomes" id="UP001163821">
    <property type="component" value="Unassembled WGS sequence"/>
</dbReference>
<feature type="modified residue" description="4-aspartylphosphate" evidence="1">
    <location>
        <position position="58"/>
    </location>
</feature>
<dbReference type="SMART" id="SM00448">
    <property type="entry name" value="REC"/>
    <property type="match status" value="1"/>
</dbReference>
<gene>
    <name evidence="4" type="ORF">N2K84_07465</name>
</gene>
<proteinExistence type="predicted"/>
<accession>A0AA41Y601</accession>
<dbReference type="CDD" id="cd17536">
    <property type="entry name" value="REC_YesN-like"/>
    <property type="match status" value="1"/>
</dbReference>
<name>A0AA41Y601_9BACT</name>
<evidence type="ECO:0000256" key="1">
    <source>
        <dbReference type="PROSITE-ProRule" id="PRU00169"/>
    </source>
</evidence>
<reference evidence="4" key="1">
    <citation type="submission" date="2022-10" db="EMBL/GenBank/DDBJ databases">
        <title>Gaoshiqiia sediminis gen. nov., sp. nov., isolated from coastal sediment.</title>
        <authorList>
            <person name="Yu W.X."/>
            <person name="Mu D.S."/>
            <person name="Du J.Z."/>
            <person name="Liang Y.Q."/>
        </authorList>
    </citation>
    <scope>NUCLEOTIDE SEQUENCE</scope>
    <source>
        <strain evidence="4">A06</strain>
    </source>
</reference>
<dbReference type="PROSITE" id="PS50110">
    <property type="entry name" value="RESPONSE_REGULATORY"/>
    <property type="match status" value="1"/>
</dbReference>
<dbReference type="GO" id="GO:0003677">
    <property type="term" value="F:DNA binding"/>
    <property type="evidence" value="ECO:0007669"/>
    <property type="project" value="UniProtKB-KW"/>
</dbReference>
<dbReference type="InterPro" id="IPR001789">
    <property type="entry name" value="Sig_transdc_resp-reg_receiver"/>
</dbReference>